<feature type="compositionally biased region" description="Polar residues" evidence="1">
    <location>
        <begin position="366"/>
        <end position="376"/>
    </location>
</feature>
<name>A0A9P5CRG7_CRYP1</name>
<feature type="compositionally biased region" description="Polar residues" evidence="1">
    <location>
        <begin position="59"/>
        <end position="74"/>
    </location>
</feature>
<dbReference type="EMBL" id="MU032345">
    <property type="protein sequence ID" value="KAF3768228.1"/>
    <property type="molecule type" value="Genomic_DNA"/>
</dbReference>
<feature type="compositionally biased region" description="Low complexity" evidence="1">
    <location>
        <begin position="96"/>
        <end position="110"/>
    </location>
</feature>
<feature type="compositionally biased region" description="Low complexity" evidence="1">
    <location>
        <begin position="341"/>
        <end position="350"/>
    </location>
</feature>
<organism evidence="2 3">
    <name type="scientific">Cryphonectria parasitica (strain ATCC 38755 / EP155)</name>
    <dbReference type="NCBI Taxonomy" id="660469"/>
    <lineage>
        <taxon>Eukaryota</taxon>
        <taxon>Fungi</taxon>
        <taxon>Dikarya</taxon>
        <taxon>Ascomycota</taxon>
        <taxon>Pezizomycotina</taxon>
        <taxon>Sordariomycetes</taxon>
        <taxon>Sordariomycetidae</taxon>
        <taxon>Diaporthales</taxon>
        <taxon>Cryphonectriaceae</taxon>
        <taxon>Cryphonectria-Endothia species complex</taxon>
        <taxon>Cryphonectria</taxon>
    </lineage>
</organism>
<dbReference type="OrthoDB" id="5235778at2759"/>
<gene>
    <name evidence="2" type="ORF">M406DRAFT_326823</name>
</gene>
<evidence type="ECO:0000313" key="3">
    <source>
        <dbReference type="Proteomes" id="UP000803844"/>
    </source>
</evidence>
<accession>A0A9P5CRG7</accession>
<keyword evidence="3" id="KW-1185">Reference proteome</keyword>
<feature type="compositionally biased region" description="Basic and acidic residues" evidence="1">
    <location>
        <begin position="124"/>
        <end position="138"/>
    </location>
</feature>
<sequence>MSSTSEGSKEATKQFNGPVTADIPQADVDQPTEPKIAAPEDDYNTIDDVNQVADPGNAHSINLSSPPDSMSTVSDMGEGPENEIVVGSAKNKSDVAAAAAAAAGNAPAVASEDGGPGGAEAMDIDDRRTEGDKEPEQRPKRKRASLYNDLAEEKTDKAILDDTADDLGASVSSTLQSKNATPNQLSSSAKSVILGYWRNSEAPEPDKHVVEGFIDSCSRLRTRIRPYNRDGKIITDSYPLKSGSRGSWVTFHNVVFDDYLVNLDQQQVKEYVKIRTKLMARDTADGSKNDNTLAVKQAIRTCQARGPPPKGAPPPLIAYGATIPDAARISYSQAEKRRRTASANAAASASTPEVLARRNSPAITPVPSSRQSSQMPVFCTSQRPLAPADPHHERGPRLERAQNLALNAVSRIEANQAKVEQRDAYAASHNGHAGGDSFRENIDRLNNDWSAQETHRIRTGNENAKIHMGVKYERKTNGPFAGKLVSQGAIISIDGEDYVEYRVLTKPTFI</sequence>
<evidence type="ECO:0000313" key="2">
    <source>
        <dbReference type="EMBL" id="KAF3768228.1"/>
    </source>
</evidence>
<evidence type="ECO:0000256" key="1">
    <source>
        <dbReference type="SAM" id="MobiDB-lite"/>
    </source>
</evidence>
<dbReference type="RefSeq" id="XP_040779189.1">
    <property type="nucleotide sequence ID" value="XM_040920137.1"/>
</dbReference>
<proteinExistence type="predicted"/>
<comment type="caution">
    <text evidence="2">The sequence shown here is derived from an EMBL/GenBank/DDBJ whole genome shotgun (WGS) entry which is preliminary data.</text>
</comment>
<feature type="region of interest" description="Disordered" evidence="1">
    <location>
        <begin position="1"/>
        <end position="149"/>
    </location>
</feature>
<dbReference type="AlphaFoldDB" id="A0A9P5CRG7"/>
<dbReference type="Proteomes" id="UP000803844">
    <property type="component" value="Unassembled WGS sequence"/>
</dbReference>
<dbReference type="GeneID" id="63837266"/>
<reference evidence="2" key="1">
    <citation type="journal article" date="2020" name="Phytopathology">
        <title>Genome sequence of the chestnut blight fungus Cryphonectria parasitica EP155: A fundamental resource for an archetypical invasive plant pathogen.</title>
        <authorList>
            <person name="Crouch J.A."/>
            <person name="Dawe A."/>
            <person name="Aerts A."/>
            <person name="Barry K."/>
            <person name="Churchill A.C.L."/>
            <person name="Grimwood J."/>
            <person name="Hillman B."/>
            <person name="Milgroom M.G."/>
            <person name="Pangilinan J."/>
            <person name="Smith M."/>
            <person name="Salamov A."/>
            <person name="Schmutz J."/>
            <person name="Yadav J."/>
            <person name="Grigoriev I.V."/>
            <person name="Nuss D."/>
        </authorList>
    </citation>
    <scope>NUCLEOTIDE SEQUENCE</scope>
    <source>
        <strain evidence="2">EP155</strain>
    </source>
</reference>
<feature type="region of interest" description="Disordered" evidence="1">
    <location>
        <begin position="332"/>
        <end position="376"/>
    </location>
</feature>
<protein>
    <submittedName>
        <fullName evidence="2">Uncharacterized protein</fullName>
    </submittedName>
</protein>